<evidence type="ECO:0000313" key="1">
    <source>
        <dbReference type="EMBL" id="SHN18903.1"/>
    </source>
</evidence>
<organism evidence="1 2">
    <name type="scientific">Roseibium suaedae</name>
    <dbReference type="NCBI Taxonomy" id="735517"/>
    <lineage>
        <taxon>Bacteria</taxon>
        <taxon>Pseudomonadati</taxon>
        <taxon>Pseudomonadota</taxon>
        <taxon>Alphaproteobacteria</taxon>
        <taxon>Hyphomicrobiales</taxon>
        <taxon>Stappiaceae</taxon>
        <taxon>Roseibium</taxon>
    </lineage>
</organism>
<sequence>MVWQGNLAIPAGLPILESDLPRTLAARKQDGVPHDRNRNVSSNG</sequence>
<evidence type="ECO:0000313" key="2">
    <source>
        <dbReference type="Proteomes" id="UP000186002"/>
    </source>
</evidence>
<dbReference type="EMBL" id="FRBW01000009">
    <property type="protein sequence ID" value="SHN18903.1"/>
    <property type="molecule type" value="Genomic_DNA"/>
</dbReference>
<gene>
    <name evidence="1" type="ORF">SAMN05444272_4547</name>
</gene>
<accession>A0A1M7PNL4</accession>
<dbReference type="Proteomes" id="UP000186002">
    <property type="component" value="Unassembled WGS sequence"/>
</dbReference>
<name>A0A1M7PNL4_9HYPH</name>
<protein>
    <submittedName>
        <fullName evidence="1">Uncharacterized protein</fullName>
    </submittedName>
</protein>
<dbReference type="AlphaFoldDB" id="A0A1M7PNL4"/>
<keyword evidence="2" id="KW-1185">Reference proteome</keyword>
<proteinExistence type="predicted"/>
<reference evidence="1 2" key="1">
    <citation type="submission" date="2016-11" db="EMBL/GenBank/DDBJ databases">
        <authorList>
            <person name="Jaros S."/>
            <person name="Januszkiewicz K."/>
            <person name="Wedrychowicz H."/>
        </authorList>
    </citation>
    <scope>NUCLEOTIDE SEQUENCE [LARGE SCALE GENOMIC DNA]</scope>
    <source>
        <strain evidence="1 2">DSM 22153</strain>
    </source>
</reference>
<dbReference type="STRING" id="735517.SAMN05444272_4547"/>